<sequence length="187" mass="19919">MKPKKARVTEAVSAAEAALISKTSDILHIFRLRSLLSTGALAVAEPEFTAIHAVTEALIAEDGEHKQAVLNGLLRGSGELNDTRLLAVTQEALNPPRAPTPPQEYVEEQTLTESTTEAEPDIPVAGLPTGTMSSSFRFIQESEIETPSFEEGAEWVEKADAAGHEEQAVPNGQAPEGTVPVPADVRD</sequence>
<dbReference type="Proteomes" id="UP001148786">
    <property type="component" value="Unassembled WGS sequence"/>
</dbReference>
<name>A0A9W8MQE4_9AGAR</name>
<gene>
    <name evidence="2" type="ORF">NLJ89_g12251</name>
</gene>
<feature type="region of interest" description="Disordered" evidence="1">
    <location>
        <begin position="109"/>
        <end position="129"/>
    </location>
</feature>
<dbReference type="OrthoDB" id="2409325at2759"/>
<dbReference type="AlphaFoldDB" id="A0A9W8MQE4"/>
<feature type="compositionally biased region" description="Basic and acidic residues" evidence="1">
    <location>
        <begin position="155"/>
        <end position="167"/>
    </location>
</feature>
<keyword evidence="3" id="KW-1185">Reference proteome</keyword>
<organism evidence="2 3">
    <name type="scientific">Agrocybe chaxingu</name>
    <dbReference type="NCBI Taxonomy" id="84603"/>
    <lineage>
        <taxon>Eukaryota</taxon>
        <taxon>Fungi</taxon>
        <taxon>Dikarya</taxon>
        <taxon>Basidiomycota</taxon>
        <taxon>Agaricomycotina</taxon>
        <taxon>Agaricomycetes</taxon>
        <taxon>Agaricomycetidae</taxon>
        <taxon>Agaricales</taxon>
        <taxon>Agaricineae</taxon>
        <taxon>Strophariaceae</taxon>
        <taxon>Agrocybe</taxon>
    </lineage>
</organism>
<protein>
    <submittedName>
        <fullName evidence="2">Uncharacterized protein</fullName>
    </submittedName>
</protein>
<proteinExistence type="predicted"/>
<evidence type="ECO:0000313" key="2">
    <source>
        <dbReference type="EMBL" id="KAJ3480922.1"/>
    </source>
</evidence>
<evidence type="ECO:0000313" key="3">
    <source>
        <dbReference type="Proteomes" id="UP001148786"/>
    </source>
</evidence>
<evidence type="ECO:0000256" key="1">
    <source>
        <dbReference type="SAM" id="MobiDB-lite"/>
    </source>
</evidence>
<accession>A0A9W8MQE4</accession>
<reference evidence="2" key="1">
    <citation type="submission" date="2022-07" db="EMBL/GenBank/DDBJ databases">
        <title>Genome Sequence of Agrocybe chaxingu.</title>
        <authorList>
            <person name="Buettner E."/>
        </authorList>
    </citation>
    <scope>NUCLEOTIDE SEQUENCE</scope>
    <source>
        <strain evidence="2">MP-N11</strain>
    </source>
</reference>
<feature type="region of interest" description="Disordered" evidence="1">
    <location>
        <begin position="142"/>
        <end position="187"/>
    </location>
</feature>
<comment type="caution">
    <text evidence="2">The sequence shown here is derived from an EMBL/GenBank/DDBJ whole genome shotgun (WGS) entry which is preliminary data.</text>
</comment>
<dbReference type="EMBL" id="JANKHO010003801">
    <property type="protein sequence ID" value="KAJ3480922.1"/>
    <property type="molecule type" value="Genomic_DNA"/>
</dbReference>